<accession>A0A6B3LFT2</accession>
<gene>
    <name evidence="1" type="ORF">G3M56_009215</name>
</gene>
<protein>
    <submittedName>
        <fullName evidence="1">Uncharacterized protein</fullName>
    </submittedName>
</protein>
<sequence length="136" mass="15698">MPWTFDIREVSAGCYKALATRDSGQSIAKEGFVSVIEELLADVYRAEVDAGTLDSKAAYDITLDFLGTSRWEGRYHEKMFGSWSILDRRDQNKAIHYDGRDFYLMVSKDSKGYSWQGELKKLAKGRCHYFREVVYL</sequence>
<reference evidence="1 2" key="1">
    <citation type="submission" date="2020-12" db="EMBL/GenBank/DDBJ databases">
        <title>Sulforoseuscoccus oceanibium gen. nov., sp. nov., a representative of the phylum Verrucomicrobia with special cytoplasmic membrane, and proposal of Sulforoseuscoccusaceae fam. nov.</title>
        <authorList>
            <person name="Xi F."/>
        </authorList>
    </citation>
    <scope>NUCLEOTIDE SEQUENCE [LARGE SCALE GENOMIC DNA]</scope>
    <source>
        <strain evidence="1 2">T37</strain>
    </source>
</reference>
<dbReference type="RefSeq" id="WP_164365735.1">
    <property type="nucleotide sequence ID" value="NZ_CP066776.1"/>
</dbReference>
<keyword evidence="2" id="KW-1185">Reference proteome</keyword>
<dbReference type="AlphaFoldDB" id="A0A6B3LFT2"/>
<evidence type="ECO:0000313" key="1">
    <source>
        <dbReference type="EMBL" id="QQL44072.1"/>
    </source>
</evidence>
<evidence type="ECO:0000313" key="2">
    <source>
        <dbReference type="Proteomes" id="UP000475117"/>
    </source>
</evidence>
<organism evidence="1 2">
    <name type="scientific">Sulfuriroseicoccus oceanibius</name>
    <dbReference type="NCBI Taxonomy" id="2707525"/>
    <lineage>
        <taxon>Bacteria</taxon>
        <taxon>Pseudomonadati</taxon>
        <taxon>Verrucomicrobiota</taxon>
        <taxon>Verrucomicrobiia</taxon>
        <taxon>Verrucomicrobiales</taxon>
        <taxon>Verrucomicrobiaceae</taxon>
        <taxon>Sulfuriroseicoccus</taxon>
    </lineage>
</organism>
<dbReference type="EMBL" id="CP066776">
    <property type="protein sequence ID" value="QQL44072.1"/>
    <property type="molecule type" value="Genomic_DNA"/>
</dbReference>
<dbReference type="Proteomes" id="UP000475117">
    <property type="component" value="Chromosome"/>
</dbReference>
<proteinExistence type="predicted"/>
<name>A0A6B3LFT2_9BACT</name>
<dbReference type="KEGG" id="soa:G3M56_009215"/>